<accession>A0A6C0JXC4</accession>
<dbReference type="EMBL" id="MN740710">
    <property type="protein sequence ID" value="QHU09360.1"/>
    <property type="molecule type" value="Genomic_DNA"/>
</dbReference>
<proteinExistence type="predicted"/>
<reference evidence="1" key="1">
    <citation type="journal article" date="2020" name="Nature">
        <title>Giant virus diversity and host interactions through global metagenomics.</title>
        <authorList>
            <person name="Schulz F."/>
            <person name="Roux S."/>
            <person name="Paez-Espino D."/>
            <person name="Jungbluth S."/>
            <person name="Walsh D.A."/>
            <person name="Denef V.J."/>
            <person name="McMahon K.D."/>
            <person name="Konstantinidis K.T."/>
            <person name="Eloe-Fadrosh E.A."/>
            <person name="Kyrpides N.C."/>
            <person name="Woyke T."/>
        </authorList>
    </citation>
    <scope>NUCLEOTIDE SEQUENCE</scope>
    <source>
        <strain evidence="1">GVMAG-S-1074260-58</strain>
    </source>
</reference>
<dbReference type="Gene3D" id="3.90.320.10">
    <property type="match status" value="1"/>
</dbReference>
<sequence>MDTLSKQHVHCMDQRIQLDEETHSYTIDHDKEYISVTRWIHTHFKGFDADAVIDKMMIGRNWTTSKYFGQTREHIKLGWDRNRDDAANAGNKLHYDIECYYNGKTVNNTSSEYKQFILFVKNNQLKPYRTEWTVFDPEIKLAGTIDMTYILPNGHLMIYDWKRTKHLASLIHPTFCSDCAITECIQHLPNTKYTHYALQLNIYKAILERNYNVVVEKLCLVCFHPDQYTYEVIEVADLKEEIDRLFEERKQSIVV</sequence>
<evidence type="ECO:0000313" key="1">
    <source>
        <dbReference type="EMBL" id="QHU09360.1"/>
    </source>
</evidence>
<evidence type="ECO:0008006" key="2">
    <source>
        <dbReference type="Google" id="ProtNLM"/>
    </source>
</evidence>
<name>A0A6C0JXC4_9ZZZZ</name>
<dbReference type="InterPro" id="IPR011604">
    <property type="entry name" value="PDDEXK-like_dom_sf"/>
</dbReference>
<dbReference type="AlphaFoldDB" id="A0A6C0JXC4"/>
<organism evidence="1">
    <name type="scientific">viral metagenome</name>
    <dbReference type="NCBI Taxonomy" id="1070528"/>
    <lineage>
        <taxon>unclassified sequences</taxon>
        <taxon>metagenomes</taxon>
        <taxon>organismal metagenomes</taxon>
    </lineage>
</organism>
<protein>
    <recommendedName>
        <fullName evidence="2">PD-(D/E)XK endonuclease-like domain-containing protein</fullName>
    </recommendedName>
</protein>